<dbReference type="EMBL" id="JAANYN010000002">
    <property type="protein sequence ID" value="NHE56517.1"/>
    <property type="molecule type" value="Genomic_DNA"/>
</dbReference>
<dbReference type="RefSeq" id="WP_166144456.1">
    <property type="nucleotide sequence ID" value="NZ_JAANYN010000002.1"/>
</dbReference>
<organism evidence="1 2">
    <name type="scientific">Cyclobacterium plantarum</name>
    <dbReference type="NCBI Taxonomy" id="2716263"/>
    <lineage>
        <taxon>Bacteria</taxon>
        <taxon>Pseudomonadati</taxon>
        <taxon>Bacteroidota</taxon>
        <taxon>Cytophagia</taxon>
        <taxon>Cytophagales</taxon>
        <taxon>Cyclobacteriaceae</taxon>
        <taxon>Cyclobacterium</taxon>
    </lineage>
</organism>
<evidence type="ECO:0000313" key="2">
    <source>
        <dbReference type="Proteomes" id="UP000649799"/>
    </source>
</evidence>
<dbReference type="Proteomes" id="UP000649799">
    <property type="component" value="Unassembled WGS sequence"/>
</dbReference>
<gene>
    <name evidence="1" type="ORF">G9Q97_06795</name>
</gene>
<proteinExistence type="predicted"/>
<name>A0ABX0H4T4_9BACT</name>
<evidence type="ECO:0000313" key="1">
    <source>
        <dbReference type="EMBL" id="NHE56517.1"/>
    </source>
</evidence>
<keyword evidence="2" id="KW-1185">Reference proteome</keyword>
<accession>A0ABX0H4T4</accession>
<reference evidence="1 2" key="1">
    <citation type="submission" date="2020-03" db="EMBL/GenBank/DDBJ databases">
        <title>Cyclobacterium plantarum sp. nov., a marine bacterium isolated from a coastal-marine wetland.</title>
        <authorList>
            <person name="Sanchez-Porro C."/>
            <person name="Ventosa A."/>
            <person name="Amoozegar M."/>
        </authorList>
    </citation>
    <scope>NUCLEOTIDE SEQUENCE [LARGE SCALE GENOMIC DNA]</scope>
    <source>
        <strain evidence="1 2">GBPx2</strain>
    </source>
</reference>
<comment type="caution">
    <text evidence="1">The sequence shown here is derived from an EMBL/GenBank/DDBJ whole genome shotgun (WGS) entry which is preliminary data.</text>
</comment>
<sequence>MVTSVENLADPLKIQRVKKLLMAEHYHRNIQWSAIFASFLVHRKEFHLFGDPGKHHTLLSGTFSSIATKQAFQTLG</sequence>
<protein>
    <submittedName>
        <fullName evidence="1">Uncharacterized protein</fullName>
    </submittedName>
</protein>